<protein>
    <submittedName>
        <fullName evidence="1">Uncharacterized protein</fullName>
    </submittedName>
</protein>
<dbReference type="AlphaFoldDB" id="A0AAU7QG47"/>
<name>A0AAU7QG47_9GAMM</name>
<gene>
    <name evidence="1" type="ORF">ABK905_10350</name>
</gene>
<accession>A0AAU7QG47</accession>
<proteinExistence type="predicted"/>
<reference evidence="1" key="1">
    <citation type="submission" date="2024-06" db="EMBL/GenBank/DDBJ databases">
        <authorList>
            <person name="Coelho C."/>
            <person name="Bento M."/>
            <person name="Garcia E."/>
            <person name="Camelo A."/>
            <person name="Brandao I."/>
            <person name="Espirito Santo C."/>
            <person name="Trovao J."/>
            <person name="Verissimo A."/>
            <person name="Costa J."/>
            <person name="Tiago I."/>
        </authorList>
    </citation>
    <scope>NUCLEOTIDE SEQUENCE</scope>
    <source>
        <strain evidence="1">KWT182</strain>
    </source>
</reference>
<dbReference type="EMBL" id="CP157947">
    <property type="protein sequence ID" value="XBS71301.1"/>
    <property type="molecule type" value="Genomic_DNA"/>
</dbReference>
<evidence type="ECO:0000313" key="1">
    <source>
        <dbReference type="EMBL" id="XBS71301.1"/>
    </source>
</evidence>
<organism evidence="1">
    <name type="scientific">Acerihabitans sp. KWT182</name>
    <dbReference type="NCBI Taxonomy" id="3157919"/>
    <lineage>
        <taxon>Bacteria</taxon>
        <taxon>Pseudomonadati</taxon>
        <taxon>Pseudomonadota</taxon>
        <taxon>Gammaproteobacteria</taxon>
        <taxon>Enterobacterales</taxon>
        <taxon>Pectobacteriaceae</taxon>
        <taxon>Acerihabitans</taxon>
    </lineage>
</organism>
<sequence length="177" mass="18934">MSFPKSFPPSIADSDAAITVSRDPLETLKQHFEQISRTFTGEESITLLHIGAGQTLVLTGDHHQYRALTLDLGSEKTASRFFSRRPPAPEEMENAIMAVEDEVLTVSPPDSAGIAPVFRRRGDLPHRPTVRRAGTRGDAVDAGCHGAHLRSVGGGGPGPSGILGKACPTTMLLPPRY</sequence>